<organism evidence="2 3">
    <name type="scientific">Ruegeria atlantica</name>
    <dbReference type="NCBI Taxonomy" id="81569"/>
    <lineage>
        <taxon>Bacteria</taxon>
        <taxon>Pseudomonadati</taxon>
        <taxon>Pseudomonadota</taxon>
        <taxon>Alphaproteobacteria</taxon>
        <taxon>Rhodobacterales</taxon>
        <taxon>Roseobacteraceae</taxon>
        <taxon>Ruegeria</taxon>
    </lineage>
</organism>
<comment type="caution">
    <text evidence="2">The sequence shown here is derived from an EMBL/GenBank/DDBJ whole genome shotgun (WGS) entry which is preliminary data.</text>
</comment>
<sequence length="167" mass="17725">MRKFLASAGVMALVASSATAMDADRETIVNEKVSSFVNAVGCVDPEAAQSLIAELGTNDLDVTTYIAFPIVDIGCAGGTGTAAFTPVVVRVPEHQPFAAHVDMWATAEIDFVGMPARGLTSVAALAPNRIHIVGKDFADGDPNCCPSKLVDRVYRWERGGFWLPEID</sequence>
<name>A0AA91C0W9_9RHOB</name>
<evidence type="ECO:0000313" key="3">
    <source>
        <dbReference type="Proteomes" id="UP000597886"/>
    </source>
</evidence>
<dbReference type="Proteomes" id="UP000597886">
    <property type="component" value="Unassembled WGS sequence"/>
</dbReference>
<proteinExistence type="predicted"/>
<protein>
    <submittedName>
        <fullName evidence="2">Uncharacterized protein</fullName>
    </submittedName>
</protein>
<evidence type="ECO:0000313" key="2">
    <source>
        <dbReference type="EMBL" id="NOE20831.1"/>
    </source>
</evidence>
<evidence type="ECO:0000256" key="1">
    <source>
        <dbReference type="SAM" id="SignalP"/>
    </source>
</evidence>
<accession>A0AA91C0W9</accession>
<feature type="signal peptide" evidence="1">
    <location>
        <begin position="1"/>
        <end position="20"/>
    </location>
</feature>
<reference evidence="2" key="1">
    <citation type="submission" date="2019-12" db="EMBL/GenBank/DDBJ databases">
        <title>Ruegeria JWLKs population differentiation of coral mucus and skeleton niches.</title>
        <authorList>
            <person name="Luo D."/>
        </authorList>
    </citation>
    <scope>NUCLEOTIDE SEQUENCE</scope>
    <source>
        <strain evidence="2">HKCCD6181</strain>
    </source>
</reference>
<dbReference type="RefSeq" id="WP_171331912.1">
    <property type="nucleotide sequence ID" value="NZ_WVRA01000014.1"/>
</dbReference>
<dbReference type="AlphaFoldDB" id="A0AA91C0W9"/>
<gene>
    <name evidence="2" type="ORF">GS634_22095</name>
</gene>
<keyword evidence="1" id="KW-0732">Signal</keyword>
<dbReference type="EMBL" id="WVRA01000014">
    <property type="protein sequence ID" value="NOE20831.1"/>
    <property type="molecule type" value="Genomic_DNA"/>
</dbReference>
<feature type="chain" id="PRO_5041709693" evidence="1">
    <location>
        <begin position="21"/>
        <end position="167"/>
    </location>
</feature>